<sequence length="172" mass="19301">MMNLKAFLVGLLAFGLLISPISSIETTEEGREVVGLEHWGNYEKGEDSEAIFRSVEAPFKRRGKYVKVEARGVPTDKDWTDVIKDDTLSASFKWAYFKNFPSGEIINGSPQPITYLLHDSVNRRYLVKDLEAGKREVLYVPSSFGTNKVSLAIIPQSEQNIPSSRTLINFGI</sequence>
<evidence type="ECO:0000313" key="2">
    <source>
        <dbReference type="EMBL" id="PLW24248.1"/>
    </source>
</evidence>
<organism evidence="3 4">
    <name type="scientific">Puccinia coronata f. sp. avenae</name>
    <dbReference type="NCBI Taxonomy" id="200324"/>
    <lineage>
        <taxon>Eukaryota</taxon>
        <taxon>Fungi</taxon>
        <taxon>Dikarya</taxon>
        <taxon>Basidiomycota</taxon>
        <taxon>Pucciniomycotina</taxon>
        <taxon>Pucciniomycetes</taxon>
        <taxon>Pucciniales</taxon>
        <taxon>Pucciniaceae</taxon>
        <taxon>Puccinia</taxon>
    </lineage>
</organism>
<protein>
    <submittedName>
        <fullName evidence="3">Uncharacterized protein</fullName>
    </submittedName>
</protein>
<dbReference type="Proteomes" id="UP000235392">
    <property type="component" value="Unassembled WGS sequence"/>
</dbReference>
<feature type="chain" id="PRO_5014563698" evidence="1">
    <location>
        <begin position="24"/>
        <end position="172"/>
    </location>
</feature>
<gene>
    <name evidence="3" type="ORF">PCASD_07125</name>
    <name evidence="2" type="ORF">PCASD_10498</name>
</gene>
<evidence type="ECO:0000313" key="3">
    <source>
        <dbReference type="EMBL" id="PLW44803.1"/>
    </source>
</evidence>
<dbReference type="EMBL" id="PGCI01000054">
    <property type="protein sequence ID" value="PLW44803.1"/>
    <property type="molecule type" value="Genomic_DNA"/>
</dbReference>
<dbReference type="EMBL" id="PGCI01000613">
    <property type="protein sequence ID" value="PLW24248.1"/>
    <property type="molecule type" value="Genomic_DNA"/>
</dbReference>
<comment type="caution">
    <text evidence="3">The sequence shown here is derived from an EMBL/GenBank/DDBJ whole genome shotgun (WGS) entry which is preliminary data.</text>
</comment>
<dbReference type="AlphaFoldDB" id="A0A2N5V484"/>
<proteinExistence type="predicted"/>
<name>A0A2N5V484_9BASI</name>
<feature type="signal peptide" evidence="1">
    <location>
        <begin position="1"/>
        <end position="23"/>
    </location>
</feature>
<reference evidence="3 4" key="1">
    <citation type="submission" date="2017-11" db="EMBL/GenBank/DDBJ databases">
        <title>De novo assembly and phasing of dikaryotic genomes from two isolates of Puccinia coronata f. sp. avenae, the causal agent of oat crown rust.</title>
        <authorList>
            <person name="Miller M.E."/>
            <person name="Zhang Y."/>
            <person name="Omidvar V."/>
            <person name="Sperschneider J."/>
            <person name="Schwessinger B."/>
            <person name="Raley C."/>
            <person name="Palmer J.M."/>
            <person name="Garnica D."/>
            <person name="Upadhyaya N."/>
            <person name="Rathjen J."/>
            <person name="Taylor J.M."/>
            <person name="Park R.F."/>
            <person name="Dodds P.N."/>
            <person name="Hirsch C.D."/>
            <person name="Kianian S.F."/>
            <person name="Figueroa M."/>
        </authorList>
    </citation>
    <scope>NUCLEOTIDE SEQUENCE [LARGE SCALE GENOMIC DNA]</scope>
    <source>
        <strain evidence="3">12SD80</strain>
    </source>
</reference>
<keyword evidence="1" id="KW-0732">Signal</keyword>
<evidence type="ECO:0000313" key="4">
    <source>
        <dbReference type="Proteomes" id="UP000235392"/>
    </source>
</evidence>
<accession>A0A2N5V484</accession>
<evidence type="ECO:0000256" key="1">
    <source>
        <dbReference type="SAM" id="SignalP"/>
    </source>
</evidence>